<dbReference type="PANTHER" id="PTHR14205">
    <property type="entry name" value="WD-REPEAT PROTEIN"/>
    <property type="match status" value="1"/>
</dbReference>
<comment type="similarity">
    <text evidence="1">Belongs to the WD repeat EIPR1 family.</text>
</comment>
<evidence type="ECO:0000256" key="1">
    <source>
        <dbReference type="ARBA" id="ARBA00005672"/>
    </source>
</evidence>
<name>A0A0D2LGR4_9CHLO</name>
<dbReference type="Proteomes" id="UP000054498">
    <property type="component" value="Unassembled WGS sequence"/>
</dbReference>
<dbReference type="GeneID" id="25735168"/>
<evidence type="ECO:0000256" key="3">
    <source>
        <dbReference type="ARBA" id="ARBA00022737"/>
    </source>
</evidence>
<evidence type="ECO:0000313" key="8">
    <source>
        <dbReference type="Proteomes" id="UP000054498"/>
    </source>
</evidence>
<sequence length="386" mass="41828">MAGPNPQVQYTMQLHSRALVPVTGQRSKSQWLVGSTALREENEVRLLEYDSDQEVLRSAAAWLHPDEVAAPRSASSRAAAGTQPGKKRPRAAADAAACCGGLPDIVTRAPARAPPLARAAGKYGATLWQAEPGSHQLRELAGMEHTGVVRRALWNRLAPDMLITLEEGALRKWQMGAADAQCVASGPPGDGRQLWGGAVHPKNAGLAAAVAGSSVQIWDIQNCCKVGEVPGAHRLPARDVDWAPHNEHRLVTCGDDCRLRFWDTRALGRAEPLLELSGHSHWAWAARFSPFHDQLLASSSSDCTVSLWYTPVLARQRDAPGETGARVVPSRGDADGRVVTWDEEHEDSVYGLAWSAADPWVLASMSYDGRIVVNHVPKNLKYKILV</sequence>
<dbReference type="GO" id="GO:0016567">
    <property type="term" value="P:protein ubiquitination"/>
    <property type="evidence" value="ECO:0007669"/>
    <property type="project" value="TreeGrafter"/>
</dbReference>
<dbReference type="SMART" id="SM00320">
    <property type="entry name" value="WD40"/>
    <property type="match status" value="4"/>
</dbReference>
<keyword evidence="7" id="KW-0808">Transferase</keyword>
<feature type="repeat" description="WD" evidence="4">
    <location>
        <begin position="276"/>
        <end position="308"/>
    </location>
</feature>
<dbReference type="STRING" id="145388.A0A0D2LGR4"/>
<dbReference type="InterPro" id="IPR036322">
    <property type="entry name" value="WD40_repeat_dom_sf"/>
</dbReference>
<feature type="domain" description="EIPR1-like beta-propeller" evidence="6">
    <location>
        <begin position="120"/>
        <end position="308"/>
    </location>
</feature>
<gene>
    <name evidence="7" type="ORF">MNEG_2290</name>
</gene>
<dbReference type="Pfam" id="PF00400">
    <property type="entry name" value="WD40"/>
    <property type="match status" value="1"/>
</dbReference>
<evidence type="ECO:0000259" key="6">
    <source>
        <dbReference type="Pfam" id="PF23609"/>
    </source>
</evidence>
<dbReference type="InterPro" id="IPR040323">
    <property type="entry name" value="EIPR1"/>
</dbReference>
<dbReference type="Gene3D" id="2.130.10.10">
    <property type="entry name" value="YVTN repeat-like/Quinoprotein amine dehydrogenase"/>
    <property type="match status" value="1"/>
</dbReference>
<dbReference type="GO" id="GO:0061733">
    <property type="term" value="F:protein-lysine-acetyltransferase activity"/>
    <property type="evidence" value="ECO:0007669"/>
    <property type="project" value="UniProtKB-EC"/>
</dbReference>
<dbReference type="InterPro" id="IPR001680">
    <property type="entry name" value="WD40_rpt"/>
</dbReference>
<dbReference type="PANTHER" id="PTHR14205:SF15">
    <property type="entry name" value="EARP AND GARP COMPLEX-INTERACTING PROTEIN 1"/>
    <property type="match status" value="1"/>
</dbReference>
<feature type="region of interest" description="Disordered" evidence="5">
    <location>
        <begin position="69"/>
        <end position="90"/>
    </location>
</feature>
<accession>A0A0D2LGR4</accession>
<keyword evidence="8" id="KW-1185">Reference proteome</keyword>
<evidence type="ECO:0000313" key="7">
    <source>
        <dbReference type="EMBL" id="KIZ05664.1"/>
    </source>
</evidence>
<dbReference type="InterPro" id="IPR019775">
    <property type="entry name" value="WD40_repeat_CS"/>
</dbReference>
<dbReference type="OrthoDB" id="196957at2759"/>
<keyword evidence="7" id="KW-0012">Acyltransferase</keyword>
<evidence type="ECO:0000256" key="5">
    <source>
        <dbReference type="SAM" id="MobiDB-lite"/>
    </source>
</evidence>
<dbReference type="RefSeq" id="XP_013904683.1">
    <property type="nucleotide sequence ID" value="XM_014049229.1"/>
</dbReference>
<proteinExistence type="inferred from homology"/>
<feature type="compositionally biased region" description="Low complexity" evidence="5">
    <location>
        <begin position="70"/>
        <end position="80"/>
    </location>
</feature>
<dbReference type="EC" id="2.3.1.48" evidence="7"/>
<keyword evidence="2 4" id="KW-0853">WD repeat</keyword>
<protein>
    <submittedName>
        <fullName evidence="7">Tumor suppressing subtransferable candidate 1</fullName>
        <ecNumber evidence="7">2.3.1.48</ecNumber>
    </submittedName>
</protein>
<dbReference type="SUPFAM" id="SSF50978">
    <property type="entry name" value="WD40 repeat-like"/>
    <property type="match status" value="1"/>
</dbReference>
<evidence type="ECO:0000256" key="4">
    <source>
        <dbReference type="PROSITE-ProRule" id="PRU00221"/>
    </source>
</evidence>
<dbReference type="InterPro" id="IPR015943">
    <property type="entry name" value="WD40/YVTN_repeat-like_dom_sf"/>
</dbReference>
<dbReference type="EMBL" id="KK100473">
    <property type="protein sequence ID" value="KIZ05664.1"/>
    <property type="molecule type" value="Genomic_DNA"/>
</dbReference>
<evidence type="ECO:0000256" key="2">
    <source>
        <dbReference type="ARBA" id="ARBA00022574"/>
    </source>
</evidence>
<dbReference type="Pfam" id="PF23609">
    <property type="entry name" value="Beta-prop_EIPR1"/>
    <property type="match status" value="1"/>
</dbReference>
<organism evidence="7 8">
    <name type="scientific">Monoraphidium neglectum</name>
    <dbReference type="NCBI Taxonomy" id="145388"/>
    <lineage>
        <taxon>Eukaryota</taxon>
        <taxon>Viridiplantae</taxon>
        <taxon>Chlorophyta</taxon>
        <taxon>core chlorophytes</taxon>
        <taxon>Chlorophyceae</taxon>
        <taxon>CS clade</taxon>
        <taxon>Sphaeropleales</taxon>
        <taxon>Selenastraceae</taxon>
        <taxon>Monoraphidium</taxon>
    </lineage>
</organism>
<dbReference type="InterPro" id="IPR059104">
    <property type="entry name" value="Beta-prop_EIPR1-like"/>
</dbReference>
<keyword evidence="3" id="KW-0677">Repeat</keyword>
<dbReference type="PROSITE" id="PS50082">
    <property type="entry name" value="WD_REPEATS_2"/>
    <property type="match status" value="1"/>
</dbReference>
<dbReference type="PROSITE" id="PS00678">
    <property type="entry name" value="WD_REPEATS_1"/>
    <property type="match status" value="1"/>
</dbReference>
<dbReference type="KEGG" id="mng:MNEG_2290"/>
<reference evidence="7 8" key="1">
    <citation type="journal article" date="2013" name="BMC Genomics">
        <title>Reconstruction of the lipid metabolism for the microalga Monoraphidium neglectum from its genome sequence reveals characteristics suitable for biofuel production.</title>
        <authorList>
            <person name="Bogen C."/>
            <person name="Al-Dilaimi A."/>
            <person name="Albersmeier A."/>
            <person name="Wichmann J."/>
            <person name="Grundmann M."/>
            <person name="Rupp O."/>
            <person name="Lauersen K.J."/>
            <person name="Blifernez-Klassen O."/>
            <person name="Kalinowski J."/>
            <person name="Goesmann A."/>
            <person name="Mussgnug J.H."/>
            <person name="Kruse O."/>
        </authorList>
    </citation>
    <scope>NUCLEOTIDE SEQUENCE [LARGE SCALE GENOMIC DNA]</scope>
    <source>
        <strain evidence="7 8">SAG 48.87</strain>
    </source>
</reference>
<dbReference type="AlphaFoldDB" id="A0A0D2LGR4"/>